<feature type="transmembrane region" description="Helical" evidence="1">
    <location>
        <begin position="126"/>
        <end position="145"/>
    </location>
</feature>
<feature type="transmembrane region" description="Helical" evidence="1">
    <location>
        <begin position="92"/>
        <end position="114"/>
    </location>
</feature>
<dbReference type="HOGENOM" id="CLU_070327_1_0_5"/>
<dbReference type="STRING" id="633149.Bresu_0013"/>
<accession>D9QHQ3</accession>
<keyword evidence="1" id="KW-1133">Transmembrane helix</keyword>
<dbReference type="InParanoid" id="D9QHQ3"/>
<keyword evidence="1" id="KW-0472">Membrane</keyword>
<dbReference type="BioCyc" id="BSUB633149:G1GM8-13-MONOMER"/>
<keyword evidence="4" id="KW-1185">Reference proteome</keyword>
<evidence type="ECO:0000313" key="4">
    <source>
        <dbReference type="Proteomes" id="UP000002696"/>
    </source>
</evidence>
<dbReference type="Pfam" id="PF01569">
    <property type="entry name" value="PAP2"/>
    <property type="match status" value="1"/>
</dbReference>
<gene>
    <name evidence="3" type="ordered locus">Bresu_0013</name>
</gene>
<name>D9QHQ3_BRESC</name>
<dbReference type="SUPFAM" id="SSF48317">
    <property type="entry name" value="Acid phosphatase/Vanadium-dependent haloperoxidase"/>
    <property type="match status" value="1"/>
</dbReference>
<keyword evidence="1" id="KW-0812">Transmembrane</keyword>
<dbReference type="KEGG" id="bsb:Bresu_0013"/>
<proteinExistence type="predicted"/>
<dbReference type="AlphaFoldDB" id="D9QHQ3"/>
<reference evidence="4" key="1">
    <citation type="journal article" date="2011" name="J. Bacteriol.">
        <title>Genome sequences of eight morphologically diverse alphaproteobacteria.</title>
        <authorList>
            <consortium name="US DOE Joint Genome Institute"/>
            <person name="Brown P.J."/>
            <person name="Kysela D.T."/>
            <person name="Buechlein A."/>
            <person name="Hemmerich C."/>
            <person name="Brun Y.V."/>
        </authorList>
    </citation>
    <scope>NUCLEOTIDE SEQUENCE [LARGE SCALE GENOMIC DNA]</scope>
    <source>
        <strain evidence="4">ATCC 15264 / DSM 4735 / LMG 14903 / NBRC 16000 / CB 81</strain>
    </source>
</reference>
<dbReference type="CDD" id="cd03396">
    <property type="entry name" value="PAP2_like_6"/>
    <property type="match status" value="1"/>
</dbReference>
<evidence type="ECO:0000256" key="1">
    <source>
        <dbReference type="SAM" id="Phobius"/>
    </source>
</evidence>
<dbReference type="EMBL" id="CP002102">
    <property type="protein sequence ID" value="ADK99328.1"/>
    <property type="molecule type" value="Genomic_DNA"/>
</dbReference>
<feature type="transmembrane region" description="Helical" evidence="1">
    <location>
        <begin position="236"/>
        <end position="258"/>
    </location>
</feature>
<dbReference type="OrthoDB" id="9813524at2"/>
<feature type="transmembrane region" description="Helical" evidence="1">
    <location>
        <begin position="45"/>
        <end position="72"/>
    </location>
</feature>
<dbReference type="eggNOG" id="COG3907">
    <property type="taxonomic scope" value="Bacteria"/>
</dbReference>
<sequence length="277" mass="29830">MAHITADDTRQRPRPRVSLHGIRREATRVRLSLAAGLRLGEPVTVAAVALLALSVYFVMLPGVDLAVTRLFYSPGSGFPLSGDVVLKALRQSSTYALMIIALGLLGEVAVGLRTKAVRFRHYSRRAVVLLAGLAIGPGLIVNGLLKSAWGRPRPVQVDLFGGEAAFTPAWTISDGCARNCSFVSGEASSAAWMVAAVWLMTPPEWRRWTVPAALTYGAALSVNRMAFGGHFLSDTLLSWAITGLVLAVLHRLMLACPVEARRARRALRQRARGLQAA</sequence>
<dbReference type="InterPro" id="IPR000326">
    <property type="entry name" value="PAP2/HPO"/>
</dbReference>
<evidence type="ECO:0000313" key="3">
    <source>
        <dbReference type="EMBL" id="ADK99328.1"/>
    </source>
</evidence>
<organism evidence="3 4">
    <name type="scientific">Brevundimonas subvibrioides (strain ATCC 15264 / DSM 4735 / LMG 14903 / NBRC 16000 / CB 81)</name>
    <name type="common">Caulobacter subvibrioides</name>
    <dbReference type="NCBI Taxonomy" id="633149"/>
    <lineage>
        <taxon>Bacteria</taxon>
        <taxon>Pseudomonadati</taxon>
        <taxon>Pseudomonadota</taxon>
        <taxon>Alphaproteobacteria</taxon>
        <taxon>Caulobacterales</taxon>
        <taxon>Caulobacteraceae</taxon>
        <taxon>Brevundimonas</taxon>
    </lineage>
</organism>
<dbReference type="Gene3D" id="1.20.144.10">
    <property type="entry name" value="Phosphatidic acid phosphatase type 2/haloperoxidase"/>
    <property type="match status" value="1"/>
</dbReference>
<feature type="domain" description="Phosphatidic acid phosphatase type 2/haloperoxidase" evidence="2">
    <location>
        <begin position="129"/>
        <end position="253"/>
    </location>
</feature>
<protein>
    <submittedName>
        <fullName evidence="3">Phosphoesterase PA-phosphatase related protein</fullName>
    </submittedName>
</protein>
<dbReference type="InterPro" id="IPR036938">
    <property type="entry name" value="PAP2/HPO_sf"/>
</dbReference>
<dbReference type="RefSeq" id="WP_013267433.1">
    <property type="nucleotide sequence ID" value="NC_014375.1"/>
</dbReference>
<dbReference type="Proteomes" id="UP000002696">
    <property type="component" value="Chromosome"/>
</dbReference>
<evidence type="ECO:0000259" key="2">
    <source>
        <dbReference type="Pfam" id="PF01569"/>
    </source>
</evidence>